<evidence type="ECO:0000256" key="1">
    <source>
        <dbReference type="SAM" id="Phobius"/>
    </source>
</evidence>
<evidence type="ECO:0008006" key="4">
    <source>
        <dbReference type="Google" id="ProtNLM"/>
    </source>
</evidence>
<name>A0A1W1XTK2_9NEIS</name>
<evidence type="ECO:0000313" key="2">
    <source>
        <dbReference type="EMBL" id="SMC27293.1"/>
    </source>
</evidence>
<feature type="transmembrane region" description="Helical" evidence="1">
    <location>
        <begin position="20"/>
        <end position="40"/>
    </location>
</feature>
<dbReference type="EMBL" id="FWXD01000016">
    <property type="protein sequence ID" value="SMC27293.1"/>
    <property type="molecule type" value="Genomic_DNA"/>
</dbReference>
<evidence type="ECO:0000313" key="3">
    <source>
        <dbReference type="Proteomes" id="UP000192761"/>
    </source>
</evidence>
<accession>A0A1W1XTK2</accession>
<dbReference type="STRING" id="1121001.SAMN02745857_02792"/>
<reference evidence="2 3" key="1">
    <citation type="submission" date="2017-04" db="EMBL/GenBank/DDBJ databases">
        <authorList>
            <person name="Afonso C.L."/>
            <person name="Miller P.J."/>
            <person name="Scott M.A."/>
            <person name="Spackman E."/>
            <person name="Goraichik I."/>
            <person name="Dimitrov K.M."/>
            <person name="Suarez D.L."/>
            <person name="Swayne D.E."/>
        </authorList>
    </citation>
    <scope>NUCLEOTIDE SEQUENCE [LARGE SCALE GENOMIC DNA]</scope>
    <source>
        <strain evidence="2 3">DSM 23236</strain>
    </source>
</reference>
<dbReference type="RefSeq" id="WP_139798849.1">
    <property type="nucleotide sequence ID" value="NZ_FWXD01000016.1"/>
</dbReference>
<protein>
    <recommendedName>
        <fullName evidence="4">Bacteriophage Rz lysis protein</fullName>
    </recommendedName>
</protein>
<dbReference type="Proteomes" id="UP000192761">
    <property type="component" value="Unassembled WGS sequence"/>
</dbReference>
<organism evidence="2 3">
    <name type="scientific">Andreprevotia lacus DSM 23236</name>
    <dbReference type="NCBI Taxonomy" id="1121001"/>
    <lineage>
        <taxon>Bacteria</taxon>
        <taxon>Pseudomonadati</taxon>
        <taxon>Pseudomonadota</taxon>
        <taxon>Betaproteobacteria</taxon>
        <taxon>Neisseriales</taxon>
        <taxon>Chitinibacteraceae</taxon>
        <taxon>Andreprevotia</taxon>
    </lineage>
</organism>
<keyword evidence="1" id="KW-1133">Transmembrane helix</keyword>
<gene>
    <name evidence="2" type="ORF">SAMN02745857_02792</name>
</gene>
<proteinExistence type="predicted"/>
<keyword evidence="3" id="KW-1185">Reference proteome</keyword>
<sequence length="187" mass="19450">MLSVLLAGWQAVWPAGALTRALLAGGAVLLLVLALFAAGYRSGFAQRDQAARAEALAAREVRLAQENRYQSLLAAHAQTLAGQDVARARLQAQLAEEVKTYAQNHVAVQLPAAARRLHDRAAAAVATAAPATGTPVATVADAQAPAAAGVSDGELMATVADNYARCAELYQVAAGWQAWWRDVAATP</sequence>
<keyword evidence="1" id="KW-0472">Membrane</keyword>
<keyword evidence="1" id="KW-0812">Transmembrane</keyword>
<dbReference type="AlphaFoldDB" id="A0A1W1XTK2"/>